<dbReference type="PATRIC" id="fig|1414851.3.peg.2436"/>
<dbReference type="EMBL" id="AYSV01000127">
    <property type="protein sequence ID" value="ETD67129.1"/>
    <property type="molecule type" value="Genomic_DNA"/>
</dbReference>
<sequence>MSTLCIDRRGLSLRTEGKALIFYDENRRVGTIPIHSLERVCIYGELQLSASVLGKLGEQGVGILVLNGYKKEPVMLMPNQHVDAKRRQVQYVLANQLSFSLKQAQKWIIKKLQEQLKFIHYLGEHSTLSVLDVNKFTSLVHNSQESINIADNIDSIRGFEGAVAAQYFQLLAKVLPDSLGFSGRNRRPPKDPFNAVLSLGYTLLYFEAVRQCYLAGLDAYSGFYHTVYTGRASLACDLIEPVRALYDQWLREQFVQRNLRLEDFSFKEEACVMGKAGRARFYEEYEEVAKKSRKIMRELLRELLQDMRLFSQCEDSSIFELPDIYSIEDKNEVDY</sequence>
<dbReference type="GO" id="GO:0016787">
    <property type="term" value="F:hydrolase activity"/>
    <property type="evidence" value="ECO:0007669"/>
    <property type="project" value="UniProtKB-KW"/>
</dbReference>
<dbReference type="GO" id="GO:0004519">
    <property type="term" value="F:endonuclease activity"/>
    <property type="evidence" value="ECO:0007669"/>
    <property type="project" value="UniProtKB-UniRule"/>
</dbReference>
<comment type="cofactor">
    <cofactor evidence="10">
        <name>Mg(2+)</name>
        <dbReference type="ChEBI" id="CHEBI:18420"/>
    </cofactor>
    <cofactor evidence="10">
        <name>Mn(2+)</name>
        <dbReference type="ChEBI" id="CHEBI:29035"/>
    </cofactor>
</comment>
<evidence type="ECO:0000256" key="7">
    <source>
        <dbReference type="ARBA" id="ARBA00023125"/>
    </source>
</evidence>
<dbReference type="InterPro" id="IPR042206">
    <property type="entry name" value="CRISPR-assoc_Cas1_C"/>
</dbReference>
<comment type="function">
    <text evidence="10">CRISPR (clustered regularly interspaced short palindromic repeat), is an adaptive immune system that provides protection against mobile genetic elements (viruses, transposable elements and conjugative plasmids). CRISPR clusters contain spacers, sequences complementary to antecedent mobile elements, and target invading nucleic acids. CRISPR clusters are transcribed and processed into CRISPR RNA (crRNA). Acts as a dsDNA endonuclease. Involved in the integration of spacer DNA into the CRISPR cassette.</text>
</comment>
<evidence type="ECO:0000256" key="3">
    <source>
        <dbReference type="ARBA" id="ARBA00022759"/>
    </source>
</evidence>
<dbReference type="NCBIfam" id="TIGR00287">
    <property type="entry name" value="cas1"/>
    <property type="match status" value="1"/>
</dbReference>
<dbReference type="EC" id="3.1.-.-" evidence="10"/>
<evidence type="ECO:0000256" key="10">
    <source>
        <dbReference type="HAMAP-Rule" id="MF_01470"/>
    </source>
</evidence>
<keyword evidence="4 10" id="KW-0378">Hydrolase</keyword>
<comment type="similarity">
    <text evidence="10">Belongs to the CRISPR-associated endonuclease Cas1 family.</text>
</comment>
<keyword evidence="2 10" id="KW-0479">Metal-binding</keyword>
<keyword evidence="12" id="KW-1185">Reference proteome</keyword>
<feature type="binding site" evidence="10">
    <location>
        <position position="240"/>
    </location>
    <ligand>
        <name>Mn(2+)</name>
        <dbReference type="ChEBI" id="CHEBI:29035"/>
    </ligand>
</feature>
<evidence type="ECO:0000256" key="8">
    <source>
        <dbReference type="ARBA" id="ARBA00023211"/>
    </source>
</evidence>
<dbReference type="InterPro" id="IPR002729">
    <property type="entry name" value="CRISPR-assoc_Cas1"/>
</dbReference>
<dbReference type="Gene3D" id="1.20.120.920">
    <property type="entry name" value="CRISPR-associated endonuclease Cas1, C-terminal domain"/>
    <property type="match status" value="1"/>
</dbReference>
<dbReference type="Gene3D" id="3.100.10.20">
    <property type="entry name" value="CRISPR-associated endonuclease Cas1, N-terminal domain"/>
    <property type="match status" value="1"/>
</dbReference>
<keyword evidence="8 10" id="KW-0464">Manganese</keyword>
<dbReference type="OrthoDB" id="9803119at2"/>
<dbReference type="Proteomes" id="UP000018766">
    <property type="component" value="Unassembled WGS sequence"/>
</dbReference>
<dbReference type="AlphaFoldDB" id="V8FS52"/>
<feature type="binding site" evidence="10">
    <location>
        <position position="225"/>
    </location>
    <ligand>
        <name>Mn(2+)</name>
        <dbReference type="ChEBI" id="CHEBI:29035"/>
    </ligand>
</feature>
<dbReference type="GO" id="GO:0003677">
    <property type="term" value="F:DNA binding"/>
    <property type="evidence" value="ECO:0007669"/>
    <property type="project" value="UniProtKB-KW"/>
</dbReference>
<keyword evidence="5 10" id="KW-0460">Magnesium</keyword>
<protein>
    <recommendedName>
        <fullName evidence="10">CRISPR-associated endonuclease Cas1</fullName>
        <ecNumber evidence="10">3.1.-.-</ecNumber>
    </recommendedName>
</protein>
<dbReference type="RefSeq" id="WP_023953033.1">
    <property type="nucleotide sequence ID" value="NZ_AYSV01000127.1"/>
</dbReference>
<comment type="subunit">
    <text evidence="9 10">Homodimer, forms a heterotetramer with a Cas2 homodimer.</text>
</comment>
<accession>V8FS52</accession>
<gene>
    <name evidence="10" type="primary">cas1</name>
    <name evidence="11" type="ORF">V757_11690</name>
</gene>
<evidence type="ECO:0000256" key="4">
    <source>
        <dbReference type="ARBA" id="ARBA00022801"/>
    </source>
</evidence>
<name>V8FS52_9BURK</name>
<dbReference type="CDD" id="cd09634">
    <property type="entry name" value="Cas1_I-II-III"/>
    <property type="match status" value="1"/>
</dbReference>
<dbReference type="PANTHER" id="PTHR34353">
    <property type="entry name" value="CRISPR-ASSOCIATED ENDONUCLEASE CAS1 1"/>
    <property type="match status" value="1"/>
</dbReference>
<keyword evidence="7 10" id="KW-0238">DNA-binding</keyword>
<evidence type="ECO:0000256" key="5">
    <source>
        <dbReference type="ARBA" id="ARBA00022842"/>
    </source>
</evidence>
<dbReference type="HAMAP" id="MF_01470">
    <property type="entry name" value="Cas1"/>
    <property type="match status" value="1"/>
</dbReference>
<dbReference type="Pfam" id="PF01867">
    <property type="entry name" value="Cas_Cas1"/>
    <property type="match status" value="1"/>
</dbReference>
<evidence type="ECO:0000256" key="1">
    <source>
        <dbReference type="ARBA" id="ARBA00022722"/>
    </source>
</evidence>
<dbReference type="GO" id="GO:0051607">
    <property type="term" value="P:defense response to virus"/>
    <property type="evidence" value="ECO:0007669"/>
    <property type="project" value="UniProtKB-UniRule"/>
</dbReference>
<evidence type="ECO:0000256" key="6">
    <source>
        <dbReference type="ARBA" id="ARBA00023118"/>
    </source>
</evidence>
<reference evidence="11 12" key="1">
    <citation type="submission" date="2013-11" db="EMBL/GenBank/DDBJ databases">
        <title>Genomic analysis of Pelistega sp. HM-7.</title>
        <authorList>
            <person name="Kumbhare S.V."/>
            <person name="Shetty S.A."/>
            <person name="Sharma O."/>
            <person name="Dhotre D.P."/>
        </authorList>
    </citation>
    <scope>NUCLEOTIDE SEQUENCE [LARGE SCALE GENOMIC DNA]</scope>
    <source>
        <strain evidence="11 12">HM-7</strain>
    </source>
</reference>
<evidence type="ECO:0000313" key="11">
    <source>
        <dbReference type="EMBL" id="ETD67129.1"/>
    </source>
</evidence>
<evidence type="ECO:0000313" key="12">
    <source>
        <dbReference type="Proteomes" id="UP000018766"/>
    </source>
</evidence>
<comment type="caution">
    <text evidence="11">The sequence shown here is derived from an EMBL/GenBank/DDBJ whole genome shotgun (WGS) entry which is preliminary data.</text>
</comment>
<keyword evidence="6 10" id="KW-0051">Antiviral defense</keyword>
<keyword evidence="3 10" id="KW-0255">Endonuclease</keyword>
<organism evidence="11 12">
    <name type="scientific">Pelistega indica</name>
    <dbReference type="NCBI Taxonomy" id="1414851"/>
    <lineage>
        <taxon>Bacteria</taxon>
        <taxon>Pseudomonadati</taxon>
        <taxon>Pseudomonadota</taxon>
        <taxon>Betaproteobacteria</taxon>
        <taxon>Burkholderiales</taxon>
        <taxon>Alcaligenaceae</taxon>
        <taxon>Pelistega</taxon>
    </lineage>
</organism>
<keyword evidence="1 10" id="KW-0540">Nuclease</keyword>
<dbReference type="InterPro" id="IPR050646">
    <property type="entry name" value="Cas1"/>
</dbReference>
<evidence type="ECO:0000256" key="9">
    <source>
        <dbReference type="ARBA" id="ARBA00038592"/>
    </source>
</evidence>
<evidence type="ECO:0000256" key="2">
    <source>
        <dbReference type="ARBA" id="ARBA00022723"/>
    </source>
</evidence>
<dbReference type="PANTHER" id="PTHR34353:SF2">
    <property type="entry name" value="CRISPR-ASSOCIATED ENDONUCLEASE CAS1 1"/>
    <property type="match status" value="1"/>
</dbReference>
<proteinExistence type="inferred from homology"/>
<feature type="binding site" evidence="10">
    <location>
        <position position="160"/>
    </location>
    <ligand>
        <name>Mn(2+)</name>
        <dbReference type="ChEBI" id="CHEBI:29035"/>
    </ligand>
</feature>
<dbReference type="GO" id="GO:0046872">
    <property type="term" value="F:metal ion binding"/>
    <property type="evidence" value="ECO:0007669"/>
    <property type="project" value="UniProtKB-UniRule"/>
</dbReference>
<dbReference type="GO" id="GO:0043571">
    <property type="term" value="P:maintenance of CRISPR repeat elements"/>
    <property type="evidence" value="ECO:0007669"/>
    <property type="project" value="UniProtKB-UniRule"/>
</dbReference>
<dbReference type="InterPro" id="IPR042211">
    <property type="entry name" value="CRISPR-assoc_Cas1_N"/>
</dbReference>